<dbReference type="PROSITE" id="PS00595">
    <property type="entry name" value="AA_TRANSFER_CLASS_5"/>
    <property type="match status" value="1"/>
</dbReference>
<dbReference type="PIRSF" id="PIRSF005572">
    <property type="entry name" value="NifS"/>
    <property type="match status" value="1"/>
</dbReference>
<dbReference type="RefSeq" id="WP_013505569.1">
    <property type="nucleotide sequence ID" value="NC_014836.1"/>
</dbReference>
<dbReference type="eggNOG" id="COG1104">
    <property type="taxonomic scope" value="Bacteria"/>
</dbReference>
<sequence>MTVYLDCNATTPLEPRVQSVIQRYMEEEYGNAASPVHQYGEGARMAVETGRTQVARVVGARRDEVIFTSGATEANNLAVLGLADYGLATGRRHLVTTALEHKSVLEPMEYLASRGFSLTILPADSSGRVSAQNAAAALRPDTLLVSVMQVNNETGIRQPVEEIATVLEGHDAFFHVDAAQGFGKELVSLQHPRIDMISASAHKIFGPKGVGALIARRRGGSCPPLQPLQFGGGQEQGLRPGTLAVPLIAGFGTAASMAVRQEQQRHSACEAFRRQVLAGLQGLTYHINGDPQYCLPHTLNISLPGVPTMEAVRIVKEHIAISSGSACTAHTAEPSHVLHAMGLSEKRVATAIRLAWCHLTPPVDWPSVVQQWKQVMNKGE</sequence>
<dbReference type="PANTHER" id="PTHR11601">
    <property type="entry name" value="CYSTEINE DESULFURYLASE FAMILY MEMBER"/>
    <property type="match status" value="1"/>
</dbReference>
<evidence type="ECO:0000256" key="9">
    <source>
        <dbReference type="ARBA" id="ARBA00050776"/>
    </source>
</evidence>
<dbReference type="EMBL" id="CP002432">
    <property type="protein sequence ID" value="ADU65685.1"/>
    <property type="molecule type" value="Genomic_DNA"/>
</dbReference>
<keyword evidence="13" id="KW-1185">Reference proteome</keyword>
<dbReference type="InterPro" id="IPR015422">
    <property type="entry name" value="PyrdxlP-dep_Trfase_small"/>
</dbReference>
<evidence type="ECO:0000256" key="2">
    <source>
        <dbReference type="ARBA" id="ARBA00006490"/>
    </source>
</evidence>
<evidence type="ECO:0000259" key="11">
    <source>
        <dbReference type="Pfam" id="PF00266"/>
    </source>
</evidence>
<proteinExistence type="inferred from homology"/>
<dbReference type="Pfam" id="PF00266">
    <property type="entry name" value="Aminotran_5"/>
    <property type="match status" value="1"/>
</dbReference>
<dbReference type="InterPro" id="IPR015424">
    <property type="entry name" value="PyrdxlP-dep_Trfase"/>
</dbReference>
<organism evidence="12 13">
    <name type="scientific">Desulfurispirillum indicum (strain ATCC BAA-1389 / DSM 22839 / S5)</name>
    <dbReference type="NCBI Taxonomy" id="653733"/>
    <lineage>
        <taxon>Bacteria</taxon>
        <taxon>Pseudomonadati</taxon>
        <taxon>Chrysiogenota</taxon>
        <taxon>Chrysiogenia</taxon>
        <taxon>Chrysiogenales</taxon>
        <taxon>Chrysiogenaceae</taxon>
        <taxon>Desulfurispirillum</taxon>
    </lineage>
</organism>
<dbReference type="Proteomes" id="UP000002572">
    <property type="component" value="Chromosome"/>
</dbReference>
<dbReference type="InterPro" id="IPR016454">
    <property type="entry name" value="Cysteine_dSase"/>
</dbReference>
<dbReference type="OrthoDB" id="9808002at2"/>
<evidence type="ECO:0000256" key="8">
    <source>
        <dbReference type="ARBA" id="ARBA00023014"/>
    </source>
</evidence>
<dbReference type="EC" id="2.8.1.7" evidence="3"/>
<dbReference type="InParanoid" id="E6W324"/>
<keyword evidence="5" id="KW-0479">Metal-binding</keyword>
<feature type="domain" description="Aminotransferase class V" evidence="11">
    <location>
        <begin position="3"/>
        <end position="342"/>
    </location>
</feature>
<comment type="cofactor">
    <cofactor evidence="1 10">
        <name>pyridoxal 5'-phosphate</name>
        <dbReference type="ChEBI" id="CHEBI:597326"/>
    </cofactor>
</comment>
<dbReference type="AlphaFoldDB" id="E6W324"/>
<keyword evidence="6" id="KW-0663">Pyridoxal phosphate</keyword>
<dbReference type="GO" id="GO:0051536">
    <property type="term" value="F:iron-sulfur cluster binding"/>
    <property type="evidence" value="ECO:0007669"/>
    <property type="project" value="UniProtKB-KW"/>
</dbReference>
<dbReference type="SUPFAM" id="SSF53383">
    <property type="entry name" value="PLP-dependent transferases"/>
    <property type="match status" value="1"/>
</dbReference>
<comment type="similarity">
    <text evidence="2">Belongs to the class-V pyridoxal-phosphate-dependent aminotransferase family. NifS/IscS subfamily.</text>
</comment>
<keyword evidence="4 12" id="KW-0808">Transferase</keyword>
<dbReference type="Gene3D" id="1.10.260.50">
    <property type="match status" value="1"/>
</dbReference>
<dbReference type="GO" id="GO:0046872">
    <property type="term" value="F:metal ion binding"/>
    <property type="evidence" value="ECO:0007669"/>
    <property type="project" value="UniProtKB-KW"/>
</dbReference>
<evidence type="ECO:0000256" key="6">
    <source>
        <dbReference type="ARBA" id="ARBA00022898"/>
    </source>
</evidence>
<gene>
    <name evidence="12" type="ordered locus">Selin_0947</name>
</gene>
<reference evidence="12 13" key="1">
    <citation type="submission" date="2010-12" db="EMBL/GenBank/DDBJ databases">
        <title>Complete sequence of Desulfurispirillum indicum S5.</title>
        <authorList>
            <consortium name="US DOE Joint Genome Institute"/>
            <person name="Lucas S."/>
            <person name="Copeland A."/>
            <person name="Lapidus A."/>
            <person name="Cheng J.-F."/>
            <person name="Goodwin L."/>
            <person name="Pitluck S."/>
            <person name="Chertkov O."/>
            <person name="Held B."/>
            <person name="Detter J.C."/>
            <person name="Han C."/>
            <person name="Tapia R."/>
            <person name="Land M."/>
            <person name="Hauser L."/>
            <person name="Kyrpides N."/>
            <person name="Ivanova N."/>
            <person name="Mikhailova N."/>
            <person name="Haggblom M."/>
            <person name="Rauschenbach I."/>
            <person name="Bini E."/>
            <person name="Woyke T."/>
        </authorList>
    </citation>
    <scope>NUCLEOTIDE SEQUENCE [LARGE SCALE GENOMIC DNA]</scope>
    <source>
        <strain evidence="13">ATCC BAA-1389 / DSM 22839 / S5</strain>
    </source>
</reference>
<keyword evidence="8" id="KW-0411">Iron-sulfur</keyword>
<dbReference type="Gene3D" id="3.90.1150.10">
    <property type="entry name" value="Aspartate Aminotransferase, domain 1"/>
    <property type="match status" value="1"/>
</dbReference>
<dbReference type="InterPro" id="IPR020578">
    <property type="entry name" value="Aminotrans_V_PyrdxlP_BS"/>
</dbReference>
<comment type="catalytic activity">
    <reaction evidence="9">
        <text>(sulfur carrier)-H + L-cysteine = (sulfur carrier)-SH + L-alanine</text>
        <dbReference type="Rhea" id="RHEA:43892"/>
        <dbReference type="Rhea" id="RHEA-COMP:14737"/>
        <dbReference type="Rhea" id="RHEA-COMP:14739"/>
        <dbReference type="ChEBI" id="CHEBI:29917"/>
        <dbReference type="ChEBI" id="CHEBI:35235"/>
        <dbReference type="ChEBI" id="CHEBI:57972"/>
        <dbReference type="ChEBI" id="CHEBI:64428"/>
        <dbReference type="EC" id="2.8.1.7"/>
    </reaction>
</comment>
<evidence type="ECO:0000313" key="12">
    <source>
        <dbReference type="EMBL" id="ADU65685.1"/>
    </source>
</evidence>
<keyword evidence="7" id="KW-0408">Iron</keyword>
<evidence type="ECO:0000256" key="7">
    <source>
        <dbReference type="ARBA" id="ARBA00023004"/>
    </source>
</evidence>
<dbReference type="HOGENOM" id="CLU_003433_0_1_0"/>
<evidence type="ECO:0000256" key="1">
    <source>
        <dbReference type="ARBA" id="ARBA00001933"/>
    </source>
</evidence>
<dbReference type="InterPro" id="IPR000192">
    <property type="entry name" value="Aminotrans_V_dom"/>
</dbReference>
<dbReference type="PANTHER" id="PTHR11601:SF34">
    <property type="entry name" value="CYSTEINE DESULFURASE"/>
    <property type="match status" value="1"/>
</dbReference>
<evidence type="ECO:0000256" key="5">
    <source>
        <dbReference type="ARBA" id="ARBA00022723"/>
    </source>
</evidence>
<dbReference type="KEGG" id="din:Selin_0947"/>
<evidence type="ECO:0000256" key="10">
    <source>
        <dbReference type="RuleBase" id="RU004504"/>
    </source>
</evidence>
<dbReference type="InterPro" id="IPR015421">
    <property type="entry name" value="PyrdxlP-dep_Trfase_major"/>
</dbReference>
<dbReference type="Gene3D" id="3.40.640.10">
    <property type="entry name" value="Type I PLP-dependent aspartate aminotransferase-like (Major domain)"/>
    <property type="match status" value="1"/>
</dbReference>
<evidence type="ECO:0000313" key="13">
    <source>
        <dbReference type="Proteomes" id="UP000002572"/>
    </source>
</evidence>
<evidence type="ECO:0000256" key="3">
    <source>
        <dbReference type="ARBA" id="ARBA00012239"/>
    </source>
</evidence>
<dbReference type="STRING" id="653733.Selin_0947"/>
<evidence type="ECO:0000256" key="4">
    <source>
        <dbReference type="ARBA" id="ARBA00022679"/>
    </source>
</evidence>
<name>E6W324_DESIS</name>
<protein>
    <recommendedName>
        <fullName evidence="3">cysteine desulfurase</fullName>
        <ecNumber evidence="3">2.8.1.7</ecNumber>
    </recommendedName>
</protein>
<dbReference type="GO" id="GO:0031071">
    <property type="term" value="F:cysteine desulfurase activity"/>
    <property type="evidence" value="ECO:0007669"/>
    <property type="project" value="UniProtKB-EC"/>
</dbReference>
<accession>E6W324</accession>